<evidence type="ECO:0008006" key="4">
    <source>
        <dbReference type="Google" id="ProtNLM"/>
    </source>
</evidence>
<reference evidence="2" key="1">
    <citation type="submission" date="2020-01" db="EMBL/GenBank/DDBJ databases">
        <title>Development of genomics and gene disruption for Polysphondylium violaceum indicates a role for the polyketide synthase stlB in stalk morphogenesis.</title>
        <authorList>
            <person name="Narita B."/>
            <person name="Kawabe Y."/>
            <person name="Kin K."/>
            <person name="Saito T."/>
            <person name="Gibbs R."/>
            <person name="Kuspa A."/>
            <person name="Muzny D."/>
            <person name="Queller D."/>
            <person name="Richards S."/>
            <person name="Strassman J."/>
            <person name="Sucgang R."/>
            <person name="Worley K."/>
            <person name="Schaap P."/>
        </authorList>
    </citation>
    <scope>NUCLEOTIDE SEQUENCE</scope>
    <source>
        <strain evidence="2">QSvi11</strain>
    </source>
</reference>
<keyword evidence="1" id="KW-0677">Repeat</keyword>
<keyword evidence="3" id="KW-1185">Reference proteome</keyword>
<accession>A0A8J4PL58</accession>
<organism evidence="2 3">
    <name type="scientific">Polysphondylium violaceum</name>
    <dbReference type="NCBI Taxonomy" id="133409"/>
    <lineage>
        <taxon>Eukaryota</taxon>
        <taxon>Amoebozoa</taxon>
        <taxon>Evosea</taxon>
        <taxon>Eumycetozoa</taxon>
        <taxon>Dictyostelia</taxon>
        <taxon>Dictyosteliales</taxon>
        <taxon>Dictyosteliaceae</taxon>
        <taxon>Polysphondylium</taxon>
    </lineage>
</organism>
<dbReference type="InterPro" id="IPR051251">
    <property type="entry name" value="STK_FNIP-Repeat"/>
</dbReference>
<dbReference type="Pfam" id="PF05725">
    <property type="entry name" value="FNIP"/>
    <property type="match status" value="2"/>
</dbReference>
<evidence type="ECO:0000256" key="1">
    <source>
        <dbReference type="ARBA" id="ARBA00022737"/>
    </source>
</evidence>
<feature type="non-terminal residue" evidence="2">
    <location>
        <position position="812"/>
    </location>
</feature>
<dbReference type="Proteomes" id="UP000695562">
    <property type="component" value="Unassembled WGS sequence"/>
</dbReference>
<gene>
    <name evidence="2" type="ORF">CYY_010523</name>
</gene>
<dbReference type="InterPro" id="IPR008615">
    <property type="entry name" value="FNIP"/>
</dbReference>
<feature type="non-terminal residue" evidence="2">
    <location>
        <position position="1"/>
    </location>
</feature>
<dbReference type="PANTHER" id="PTHR32134">
    <property type="entry name" value="FNIP REPEAT-CONTAINING PROTEIN"/>
    <property type="match status" value="1"/>
</dbReference>
<dbReference type="PANTHER" id="PTHR32134:SF92">
    <property type="entry name" value="FNIP REPEAT-CONTAINING PROTEIN"/>
    <property type="match status" value="1"/>
</dbReference>
<proteinExistence type="predicted"/>
<evidence type="ECO:0000313" key="3">
    <source>
        <dbReference type="Proteomes" id="UP000695562"/>
    </source>
</evidence>
<name>A0A8J4PL58_9MYCE</name>
<protein>
    <recommendedName>
        <fullName evidence="4">FNIP repeat-containing protein</fullName>
    </recommendedName>
</protein>
<sequence length="812" mass="93770">PYNAVVGNNKYIPKFIEKIKKCFKSTSTTNIEDVVEIIERQEPYHGYILGENQENDLEEYRSSCDSDDPSIRAYRRKVSKYERNFIKECYIVNDDNIENQIVLRTHIAWRSLKLPKVGQIPDGVKKITFEFINEPIGKGIIPESVISLVFINLNICLSTISFPSNLRHIDLGSKFKQFVFCNQDLPETLKYMEFSIDKLDSSNHWLSYNGTLPFGVKYLKIKCKGLDGDSKLFKLPFWLEAVQLQTKDFFEALDSFEIIKDNVYYDQDVSRELIPFHPALKSITISSYFTENYSLNTFPSTLEYLDISKNRFDYDQIPSISFKYLPASLTSLKCKEILGEFPEHLKLNYLEYSIMNCGIEKIIFSVSDRSITKYNTPTSFDKKTGLFNPQPTNIIEHLCWYTKYLTKNAQVKDWADNILPSNYPESLEKVTLHRPIKKNQFYSIPPTVKVLQLTEKNINNLLLFPNNNAIEPTIEPISYNLSPINVDNHDLFFKIIRNPYLKKLVFDSISPRIIDFIHTTEPAKRKKAKCSLESSSSTLNIKSKSVDMLNDLKDKIPTTLKRVSFSDKLFMESKIEAIPAFLYQNNLLDHVYQLYKKEIPISSTTTVLIWEENVPITLGIIPFGIKKIIFGNKFNQTIIKDSLPCSINQISFGSGFTQCLSNICLPESVRYVSFNKYYQNLNPSVFPTFITHLYFLSYTNTKDLVKFFSKIPISITHLYFKFNTSVDTIDKDKGGGKQKHITKIKYPTTQYLLYFLSAQDREENDDGDDSMSIDISNDQVVVPSFEIHLNYESDSSIPVGSLDHLNVKSIKF</sequence>
<comment type="caution">
    <text evidence="2">The sequence shown here is derived from an EMBL/GenBank/DDBJ whole genome shotgun (WGS) entry which is preliminary data.</text>
</comment>
<evidence type="ECO:0000313" key="2">
    <source>
        <dbReference type="EMBL" id="KAF2068151.1"/>
    </source>
</evidence>
<dbReference type="AlphaFoldDB" id="A0A8J4PL58"/>
<dbReference type="EMBL" id="AJWJ01001170">
    <property type="protein sequence ID" value="KAF2068151.1"/>
    <property type="molecule type" value="Genomic_DNA"/>
</dbReference>